<comment type="caution">
    <text evidence="8">The sequence shown here is derived from an EMBL/GenBank/DDBJ whole genome shotgun (WGS) entry which is preliminary data.</text>
</comment>
<dbReference type="PRINTS" id="PR00134">
    <property type="entry name" value="GLHYDRLASE10"/>
</dbReference>
<evidence type="ECO:0000256" key="2">
    <source>
        <dbReference type="ARBA" id="ARBA00023277"/>
    </source>
</evidence>
<dbReference type="Gene3D" id="3.20.20.80">
    <property type="entry name" value="Glycosidases"/>
    <property type="match status" value="1"/>
</dbReference>
<dbReference type="InterPro" id="IPR044846">
    <property type="entry name" value="GH10"/>
</dbReference>
<evidence type="ECO:0000256" key="6">
    <source>
        <dbReference type="RuleBase" id="RU361174"/>
    </source>
</evidence>
<dbReference type="PANTHER" id="PTHR31490:SF90">
    <property type="entry name" value="ENDO-1,4-BETA-XYLANASE A"/>
    <property type="match status" value="1"/>
</dbReference>
<evidence type="ECO:0000313" key="8">
    <source>
        <dbReference type="EMBL" id="MEO3692726.1"/>
    </source>
</evidence>
<feature type="domain" description="GH10" evidence="7">
    <location>
        <begin position="9"/>
        <end position="356"/>
    </location>
</feature>
<evidence type="ECO:0000256" key="1">
    <source>
        <dbReference type="ARBA" id="ARBA00022801"/>
    </source>
</evidence>
<protein>
    <recommendedName>
        <fullName evidence="6">Beta-xylanase</fullName>
        <ecNumber evidence="6">3.2.1.8</ecNumber>
    </recommendedName>
</protein>
<keyword evidence="2 6" id="KW-0119">Carbohydrate metabolism</keyword>
<dbReference type="EC" id="3.2.1.8" evidence="6"/>
<reference evidence="8 9" key="1">
    <citation type="submission" date="2024-05" db="EMBL/GenBank/DDBJ databases">
        <title>Roseateles sp. DJS-2-20 16S ribosomal RNA gene Genome sequencing and assembly.</title>
        <authorList>
            <person name="Woo H."/>
        </authorList>
    </citation>
    <scope>NUCLEOTIDE SEQUENCE [LARGE SCALE GENOMIC DNA]</scope>
    <source>
        <strain evidence="8 9">DJS-2-20</strain>
    </source>
</reference>
<dbReference type="InterPro" id="IPR031158">
    <property type="entry name" value="GH10_AS"/>
</dbReference>
<gene>
    <name evidence="8" type="ORF">ABDJ85_14705</name>
</gene>
<dbReference type="Proteomes" id="UP001495147">
    <property type="component" value="Unassembled WGS sequence"/>
</dbReference>
<keyword evidence="9" id="KW-1185">Reference proteome</keyword>
<evidence type="ECO:0000256" key="4">
    <source>
        <dbReference type="ARBA" id="ARBA00023326"/>
    </source>
</evidence>
<dbReference type="InterPro" id="IPR001000">
    <property type="entry name" value="GH10_dom"/>
</dbReference>
<dbReference type="PROSITE" id="PS00591">
    <property type="entry name" value="GH10_1"/>
    <property type="match status" value="1"/>
</dbReference>
<sequence length="356" mass="40701">MKFTAMAAAAERTGLKEAYKDRFLIGAAINTAIASGKHPDITEIIKRDFSSVTSENDMKWGSVRTADGGWKWEAADHFMNFALQNNLHAVGHTLAWHSQIPQSVFKDRSGEYVKPAELIKKMEEHITTIVGRYKGKLQAWDAVNEAIGDDNQMRKSHYFNVLGEEFIDRTFHLAHEVDPKAHLMYNDYNIERPGKREACVEMLKRLKKRGVPVHGLGIQAHVAVDGPSIADIEQSILAFAELGLRVHFTELDVDVLPQVWNLPVAEISTRFEYRPERDPFKDGLTQEMNDKLSSRYEELFKLFIKHKDKIDRVTLWGVSDDASWLNGFPIRGRTAYPLLFDRKHQPKDAYQRVLAL</sequence>
<evidence type="ECO:0000259" key="7">
    <source>
        <dbReference type="PROSITE" id="PS51760"/>
    </source>
</evidence>
<dbReference type="PANTHER" id="PTHR31490">
    <property type="entry name" value="GLYCOSYL HYDROLASE"/>
    <property type="match status" value="1"/>
</dbReference>
<keyword evidence="3 6" id="KW-0326">Glycosidase</keyword>
<comment type="catalytic activity">
    <reaction evidence="6">
        <text>Endohydrolysis of (1-&gt;4)-beta-D-xylosidic linkages in xylans.</text>
        <dbReference type="EC" id="3.2.1.8"/>
    </reaction>
</comment>
<keyword evidence="4 6" id="KW-0624">Polysaccharide degradation</keyword>
<evidence type="ECO:0000256" key="3">
    <source>
        <dbReference type="ARBA" id="ARBA00023295"/>
    </source>
</evidence>
<dbReference type="PROSITE" id="PS51760">
    <property type="entry name" value="GH10_2"/>
    <property type="match status" value="1"/>
</dbReference>
<comment type="similarity">
    <text evidence="6">Belongs to the glycosyl hydrolase 10 (cellulase F) family.</text>
</comment>
<feature type="active site" description="Nucleophile" evidence="5">
    <location>
        <position position="250"/>
    </location>
</feature>
<name>A0ABV0G4R3_9BURK</name>
<dbReference type="EMBL" id="JBDPZD010000004">
    <property type="protein sequence ID" value="MEO3692726.1"/>
    <property type="molecule type" value="Genomic_DNA"/>
</dbReference>
<dbReference type="InterPro" id="IPR017853">
    <property type="entry name" value="GH"/>
</dbReference>
<dbReference type="Pfam" id="PF00331">
    <property type="entry name" value="Glyco_hydro_10"/>
    <property type="match status" value="1"/>
</dbReference>
<dbReference type="RefSeq" id="WP_347705542.1">
    <property type="nucleotide sequence ID" value="NZ_JBDPZD010000004.1"/>
</dbReference>
<organism evidence="8 9">
    <name type="scientific">Roseateles paludis</name>
    <dbReference type="NCBI Taxonomy" id="3145238"/>
    <lineage>
        <taxon>Bacteria</taxon>
        <taxon>Pseudomonadati</taxon>
        <taxon>Pseudomonadota</taxon>
        <taxon>Betaproteobacteria</taxon>
        <taxon>Burkholderiales</taxon>
        <taxon>Sphaerotilaceae</taxon>
        <taxon>Roseateles</taxon>
    </lineage>
</organism>
<dbReference type="SMART" id="SM00633">
    <property type="entry name" value="Glyco_10"/>
    <property type="match status" value="1"/>
</dbReference>
<keyword evidence="1 6" id="KW-0378">Hydrolase</keyword>
<accession>A0ABV0G4R3</accession>
<evidence type="ECO:0000256" key="5">
    <source>
        <dbReference type="PROSITE-ProRule" id="PRU10061"/>
    </source>
</evidence>
<evidence type="ECO:0000313" key="9">
    <source>
        <dbReference type="Proteomes" id="UP001495147"/>
    </source>
</evidence>
<proteinExistence type="inferred from homology"/>
<dbReference type="SUPFAM" id="SSF51445">
    <property type="entry name" value="(Trans)glycosidases"/>
    <property type="match status" value="1"/>
</dbReference>